<feature type="transmembrane region" description="Helical" evidence="8">
    <location>
        <begin position="374"/>
        <end position="395"/>
    </location>
</feature>
<dbReference type="FunFam" id="1.20.1720.10:FF:000005">
    <property type="entry name" value="Bcr/CflA family efflux transporter"/>
    <property type="match status" value="1"/>
</dbReference>
<keyword evidence="4" id="KW-1003">Cell membrane</keyword>
<proteinExistence type="inferred from homology"/>
<dbReference type="STRING" id="1031564.CINS_0104"/>
<feature type="transmembrane region" description="Helical" evidence="8">
    <location>
        <begin position="221"/>
        <end position="243"/>
    </location>
</feature>
<feature type="transmembrane region" description="Helical" evidence="8">
    <location>
        <begin position="49"/>
        <end position="69"/>
    </location>
</feature>
<feature type="domain" description="Major facilitator superfamily (MFS) profile" evidence="9">
    <location>
        <begin position="15"/>
        <end position="399"/>
    </location>
</feature>
<organism evidence="10 11">
    <name type="scientific">Campylobacter insulaenigrae NCTC 12927</name>
    <dbReference type="NCBI Taxonomy" id="1031564"/>
    <lineage>
        <taxon>Bacteria</taxon>
        <taxon>Pseudomonadati</taxon>
        <taxon>Campylobacterota</taxon>
        <taxon>Epsilonproteobacteria</taxon>
        <taxon>Campylobacterales</taxon>
        <taxon>Campylobacteraceae</taxon>
        <taxon>Campylobacter</taxon>
    </lineage>
</organism>
<evidence type="ECO:0000256" key="6">
    <source>
        <dbReference type="ARBA" id="ARBA00022989"/>
    </source>
</evidence>
<keyword evidence="5 8" id="KW-0812">Transmembrane</keyword>
<feature type="transmembrane region" description="Helical" evidence="8">
    <location>
        <begin position="139"/>
        <end position="164"/>
    </location>
</feature>
<dbReference type="Gene3D" id="1.20.1720.10">
    <property type="entry name" value="Multidrug resistance protein D"/>
    <property type="match status" value="1"/>
</dbReference>
<evidence type="ECO:0000256" key="7">
    <source>
        <dbReference type="ARBA" id="ARBA00023136"/>
    </source>
</evidence>
<dbReference type="CDD" id="cd17320">
    <property type="entry name" value="MFS_MdfA_MDR_like"/>
    <property type="match status" value="1"/>
</dbReference>
<dbReference type="InterPro" id="IPR020846">
    <property type="entry name" value="MFS_dom"/>
</dbReference>
<dbReference type="HOGENOM" id="CLU_001265_47_1_7"/>
<protein>
    <submittedName>
        <fullName evidence="10">Drug resistance transporter, Bcr/CflA family</fullName>
    </submittedName>
</protein>
<dbReference type="GeneID" id="74430925"/>
<accession>A0A0A8GZM7</accession>
<dbReference type="RefSeq" id="WP_039648934.1">
    <property type="nucleotide sequence ID" value="NZ_CP007770.1"/>
</dbReference>
<dbReference type="InterPro" id="IPR004812">
    <property type="entry name" value="Efflux_drug-R_Bcr/CmlA"/>
</dbReference>
<comment type="subcellular location">
    <subcellularLocation>
        <location evidence="1">Cell membrane</location>
        <topology evidence="1">Multi-pass membrane protein</topology>
    </subcellularLocation>
</comment>
<dbReference type="PANTHER" id="PTHR23502">
    <property type="entry name" value="MAJOR FACILITATOR SUPERFAMILY"/>
    <property type="match status" value="1"/>
</dbReference>
<evidence type="ECO:0000256" key="5">
    <source>
        <dbReference type="ARBA" id="ARBA00022692"/>
    </source>
</evidence>
<evidence type="ECO:0000256" key="3">
    <source>
        <dbReference type="ARBA" id="ARBA00022448"/>
    </source>
</evidence>
<feature type="transmembrane region" description="Helical" evidence="8">
    <location>
        <begin position="255"/>
        <end position="274"/>
    </location>
</feature>
<reference evidence="10 11" key="1">
    <citation type="journal article" date="2014" name="Genome Biol. Evol.">
        <title>Comparative Genomics of the Campylobacter lari Group.</title>
        <authorList>
            <person name="Miller W.G."/>
            <person name="Yee E."/>
            <person name="Chapman M.H."/>
            <person name="Smith T.P."/>
            <person name="Bono J.L."/>
            <person name="Huynh S."/>
            <person name="Parker C.T."/>
            <person name="Vandamme P."/>
            <person name="Luong K."/>
            <person name="Korlach J."/>
        </authorList>
    </citation>
    <scope>NUCLEOTIDE SEQUENCE [LARGE SCALE GENOMIC DNA]</scope>
    <source>
        <strain evidence="10 11">NCTC 12927</strain>
    </source>
</reference>
<evidence type="ECO:0000256" key="8">
    <source>
        <dbReference type="SAM" id="Phobius"/>
    </source>
</evidence>
<name>A0A0A8GZM7_9BACT</name>
<dbReference type="GO" id="GO:0042910">
    <property type="term" value="F:xenobiotic transmembrane transporter activity"/>
    <property type="evidence" value="ECO:0007669"/>
    <property type="project" value="InterPro"/>
</dbReference>
<evidence type="ECO:0000256" key="1">
    <source>
        <dbReference type="ARBA" id="ARBA00004651"/>
    </source>
</evidence>
<feature type="transmembrane region" description="Helical" evidence="8">
    <location>
        <begin position="170"/>
        <end position="189"/>
    </location>
</feature>
<dbReference type="GO" id="GO:1990961">
    <property type="term" value="P:xenobiotic detoxification by transmembrane export across the plasma membrane"/>
    <property type="evidence" value="ECO:0007669"/>
    <property type="project" value="InterPro"/>
</dbReference>
<dbReference type="Proteomes" id="UP000031163">
    <property type="component" value="Chromosome"/>
</dbReference>
<feature type="transmembrane region" description="Helical" evidence="8">
    <location>
        <begin position="286"/>
        <end position="311"/>
    </location>
</feature>
<dbReference type="InterPro" id="IPR036259">
    <property type="entry name" value="MFS_trans_sf"/>
</dbReference>
<dbReference type="Pfam" id="PF07690">
    <property type="entry name" value="MFS_1"/>
    <property type="match status" value="1"/>
</dbReference>
<evidence type="ECO:0000256" key="2">
    <source>
        <dbReference type="ARBA" id="ARBA00006236"/>
    </source>
</evidence>
<feature type="transmembrane region" description="Helical" evidence="8">
    <location>
        <begin position="12"/>
        <end position="29"/>
    </location>
</feature>
<keyword evidence="3" id="KW-0813">Transport</keyword>
<evidence type="ECO:0000313" key="11">
    <source>
        <dbReference type="Proteomes" id="UP000031163"/>
    </source>
</evidence>
<dbReference type="KEGG" id="cis:CINS_0104"/>
<dbReference type="PANTHER" id="PTHR23502:SF132">
    <property type="entry name" value="POLYAMINE TRANSPORTER 2-RELATED"/>
    <property type="match status" value="1"/>
</dbReference>
<dbReference type="EMBL" id="CP007770">
    <property type="protein sequence ID" value="AJC87112.1"/>
    <property type="molecule type" value="Genomic_DNA"/>
</dbReference>
<keyword evidence="6 8" id="KW-1133">Transmembrane helix</keyword>
<feature type="transmembrane region" description="Helical" evidence="8">
    <location>
        <begin position="106"/>
        <end position="127"/>
    </location>
</feature>
<dbReference type="PROSITE" id="PS50850">
    <property type="entry name" value="MFS"/>
    <property type="match status" value="1"/>
</dbReference>
<dbReference type="NCBIfam" id="TIGR00710">
    <property type="entry name" value="efflux_Bcr_CflA"/>
    <property type="match status" value="1"/>
</dbReference>
<dbReference type="AlphaFoldDB" id="A0A0A8GZM7"/>
<feature type="transmembrane region" description="Helical" evidence="8">
    <location>
        <begin position="348"/>
        <end position="368"/>
    </location>
</feature>
<dbReference type="InterPro" id="IPR011701">
    <property type="entry name" value="MFS"/>
</dbReference>
<comment type="similarity">
    <text evidence="2">Belongs to the major facilitator superfamily. Bcr/CmlA family.</text>
</comment>
<gene>
    <name evidence="10" type="ORF">CINS_0104</name>
</gene>
<sequence length="413" mass="45862">MQKRTQIQGLDKLKLIIILAFLSAIAPLSTDMYLPALNEVEKSFQTNSFYTQLSLASFFIAFSLGQLFYGPLSDVFGRKKPLYIGLFLFISSSIACVLVDSIHVFIALRFFEALGGCVGVVVARAIVNDLFELKEAAGIYALMMVFTSLAPMLSPTFGGILLQFFSWRSIFFTLFILGFVLFLLVIFVLKESNHNTQGKKFNHKEVLKSYKITLKDRRFNVYLLCGNLIFAGFFAYLTGSSFVFTRVFELSEQQYAALFGIHALGFLISAKINAKMALKYSPYYILPRALIAITFLTFLLIIGATFDLGFFAFELPLIFIIASLGFILPNTTALAMSRSKQNAGSASALLGSTQFAMAGIMAFVVSVLNANTPILLAIILGICTFLALTSYLSLINKRKLNKLIRRLSVRNHA</sequence>
<evidence type="ECO:0000259" key="9">
    <source>
        <dbReference type="PROSITE" id="PS50850"/>
    </source>
</evidence>
<feature type="transmembrane region" description="Helical" evidence="8">
    <location>
        <begin position="81"/>
        <end position="100"/>
    </location>
</feature>
<dbReference type="GO" id="GO:0005886">
    <property type="term" value="C:plasma membrane"/>
    <property type="evidence" value="ECO:0007669"/>
    <property type="project" value="UniProtKB-SubCell"/>
</dbReference>
<dbReference type="SUPFAM" id="SSF103473">
    <property type="entry name" value="MFS general substrate transporter"/>
    <property type="match status" value="1"/>
</dbReference>
<feature type="transmembrane region" description="Helical" evidence="8">
    <location>
        <begin position="317"/>
        <end position="336"/>
    </location>
</feature>
<evidence type="ECO:0000313" key="10">
    <source>
        <dbReference type="EMBL" id="AJC87112.1"/>
    </source>
</evidence>
<keyword evidence="7 8" id="KW-0472">Membrane</keyword>
<evidence type="ECO:0000256" key="4">
    <source>
        <dbReference type="ARBA" id="ARBA00022475"/>
    </source>
</evidence>